<name>A0A2W1NMS7_9FLAO</name>
<dbReference type="EMBL" id="QKSB01000005">
    <property type="protein sequence ID" value="PZE16972.1"/>
    <property type="molecule type" value="Genomic_DNA"/>
</dbReference>
<keyword evidence="5" id="KW-0862">Zinc</keyword>
<protein>
    <recommendedName>
        <fullName evidence="9">Peptidase M48 domain-containing protein</fullName>
    </recommendedName>
</protein>
<proteinExistence type="predicted"/>
<keyword evidence="8" id="KW-0732">Signal</keyword>
<feature type="chain" id="PRO_5015937744" description="Peptidase M48 domain-containing protein" evidence="8">
    <location>
        <begin position="20"/>
        <end position="681"/>
    </location>
</feature>
<evidence type="ECO:0000256" key="6">
    <source>
        <dbReference type="ARBA" id="ARBA00023049"/>
    </source>
</evidence>
<dbReference type="Pfam" id="PF01435">
    <property type="entry name" value="Peptidase_M48"/>
    <property type="match status" value="1"/>
</dbReference>
<evidence type="ECO:0000256" key="7">
    <source>
        <dbReference type="SAM" id="Phobius"/>
    </source>
</evidence>
<keyword evidence="6" id="KW-0482">Metalloprotease</keyword>
<feature type="transmembrane region" description="Helical" evidence="7">
    <location>
        <begin position="607"/>
        <end position="628"/>
    </location>
</feature>
<keyword evidence="2" id="KW-0645">Protease</keyword>
<dbReference type="Gene3D" id="3.30.2010.10">
    <property type="entry name" value="Metalloproteases ('zincins'), catalytic domain"/>
    <property type="match status" value="1"/>
</dbReference>
<dbReference type="RefSeq" id="WP_111063039.1">
    <property type="nucleotide sequence ID" value="NZ_JBHUCU010000032.1"/>
</dbReference>
<evidence type="ECO:0000259" key="9">
    <source>
        <dbReference type="Pfam" id="PF01435"/>
    </source>
</evidence>
<dbReference type="InterPro" id="IPR001915">
    <property type="entry name" value="Peptidase_M48"/>
</dbReference>
<keyword evidence="7" id="KW-0812">Transmembrane</keyword>
<keyword evidence="7" id="KW-1133">Transmembrane helix</keyword>
<accession>A0A2W1NMS7</accession>
<evidence type="ECO:0000256" key="8">
    <source>
        <dbReference type="SAM" id="SignalP"/>
    </source>
</evidence>
<evidence type="ECO:0000256" key="1">
    <source>
        <dbReference type="ARBA" id="ARBA00001947"/>
    </source>
</evidence>
<dbReference type="CDD" id="cd07324">
    <property type="entry name" value="M48C_Oma1-like"/>
    <property type="match status" value="1"/>
</dbReference>
<dbReference type="GO" id="GO:0016020">
    <property type="term" value="C:membrane"/>
    <property type="evidence" value="ECO:0007669"/>
    <property type="project" value="TreeGrafter"/>
</dbReference>
<evidence type="ECO:0000256" key="5">
    <source>
        <dbReference type="ARBA" id="ARBA00022833"/>
    </source>
</evidence>
<keyword evidence="11" id="KW-1185">Reference proteome</keyword>
<dbReference type="Proteomes" id="UP000249248">
    <property type="component" value="Unassembled WGS sequence"/>
</dbReference>
<dbReference type="OrthoDB" id="910748at2"/>
<gene>
    <name evidence="10" type="ORF">DNU06_09480</name>
</gene>
<reference evidence="10 11" key="1">
    <citation type="submission" date="2018-06" db="EMBL/GenBank/DDBJ databases">
        <title>The draft genome sequence of Crocinitomix sp. SM1701.</title>
        <authorList>
            <person name="Zhang X."/>
        </authorList>
    </citation>
    <scope>NUCLEOTIDE SEQUENCE [LARGE SCALE GENOMIC DNA]</scope>
    <source>
        <strain evidence="10 11">SM1701</strain>
    </source>
</reference>
<keyword evidence="4" id="KW-0378">Hydrolase</keyword>
<dbReference type="GO" id="GO:0051603">
    <property type="term" value="P:proteolysis involved in protein catabolic process"/>
    <property type="evidence" value="ECO:0007669"/>
    <property type="project" value="TreeGrafter"/>
</dbReference>
<comment type="cofactor">
    <cofactor evidence="1">
        <name>Zn(2+)</name>
        <dbReference type="ChEBI" id="CHEBI:29105"/>
    </cofactor>
</comment>
<evidence type="ECO:0000256" key="3">
    <source>
        <dbReference type="ARBA" id="ARBA00022723"/>
    </source>
</evidence>
<feature type="signal peptide" evidence="8">
    <location>
        <begin position="1"/>
        <end position="19"/>
    </location>
</feature>
<dbReference type="AlphaFoldDB" id="A0A2W1NMS7"/>
<evidence type="ECO:0000313" key="10">
    <source>
        <dbReference type="EMBL" id="PZE16972.1"/>
    </source>
</evidence>
<feature type="domain" description="Peptidase M48" evidence="9">
    <location>
        <begin position="109"/>
        <end position="292"/>
    </location>
</feature>
<evidence type="ECO:0000313" key="11">
    <source>
        <dbReference type="Proteomes" id="UP000249248"/>
    </source>
</evidence>
<dbReference type="GO" id="GO:0046872">
    <property type="term" value="F:metal ion binding"/>
    <property type="evidence" value="ECO:0007669"/>
    <property type="project" value="UniProtKB-KW"/>
</dbReference>
<comment type="caution">
    <text evidence="10">The sequence shown here is derived from an EMBL/GenBank/DDBJ whole genome shotgun (WGS) entry which is preliminary data.</text>
</comment>
<dbReference type="PANTHER" id="PTHR22726">
    <property type="entry name" value="METALLOENDOPEPTIDASE OMA1"/>
    <property type="match status" value="1"/>
</dbReference>
<dbReference type="InterPro" id="IPR051156">
    <property type="entry name" value="Mito/Outer_Membr_Metalloprot"/>
</dbReference>
<organism evidence="10 11">
    <name type="scientific">Putridiphycobacter roseus</name>
    <dbReference type="NCBI Taxonomy" id="2219161"/>
    <lineage>
        <taxon>Bacteria</taxon>
        <taxon>Pseudomonadati</taxon>
        <taxon>Bacteroidota</taxon>
        <taxon>Flavobacteriia</taxon>
        <taxon>Flavobacteriales</taxon>
        <taxon>Crocinitomicaceae</taxon>
        <taxon>Putridiphycobacter</taxon>
    </lineage>
</organism>
<keyword evidence="3" id="KW-0479">Metal-binding</keyword>
<evidence type="ECO:0000256" key="2">
    <source>
        <dbReference type="ARBA" id="ARBA00022670"/>
    </source>
</evidence>
<dbReference type="GO" id="GO:0004222">
    <property type="term" value="F:metalloendopeptidase activity"/>
    <property type="evidence" value="ECO:0007669"/>
    <property type="project" value="InterPro"/>
</dbReference>
<sequence>MFKYILLLFHLLFFVCSFGQNYNQYQPIQSSGNVPKDFTRLSTEKLQSDIDQISKKESRKSKKVKEDFYLESNFGIDEILSNGRILFNDPLSNYLNEIYGKIKTVNPSLEQLNVRFYTSRSTIVNAFTTHGGIIFFNIGLLAKLETEDEIAFVMCHELAHFIHKHNIKQYSYNEELDKNKGEFKHENWESKIFAKANYSQAHETDADEIGFNLFKHTHYDQNRVVNVMESLRTYNLPFKSETNFSVAALNLDENNVLFPLVVALDSITVKTYSNNNQLSTHPDIDSRLKALTPHITQENKPATPNAVLTTAQFEMCHLYLEKGMFNHAIYAALSLQKEHPESEYLSEIILKALYGVAQTKTYVFENKSKKDIDYENTEEIAYQAAEIQQIIQFFQELGPIKTNTIAIVALWQQIKSAGTTKNNAMIERLKGLTLSYKDYYESDSNSIAIKALIKNDTEFKQLYNAIIATSALKDIATSEKNFEGVDNMLILSPEYRKFNLKQKKSYKYKASESLLKNYHEIIEDNTAKLDIKNKVLSNSFIKNSEVEMFNDIALINSFLSEKNACTPNVLCSKKEAILDLTNRYGTDKISLMGIYSFQFSKNMSQKIGALVWTGIVFPTLPIGIWYAFKPNYITYNYTFMYSLTTEQLLYANLHPFKMKGNRAVVTSSMYNDLSIIKKGKK</sequence>
<evidence type="ECO:0000256" key="4">
    <source>
        <dbReference type="ARBA" id="ARBA00022801"/>
    </source>
</evidence>
<dbReference type="PANTHER" id="PTHR22726:SF1">
    <property type="entry name" value="METALLOENDOPEPTIDASE OMA1, MITOCHONDRIAL"/>
    <property type="match status" value="1"/>
</dbReference>
<keyword evidence="7" id="KW-0472">Membrane</keyword>